<dbReference type="Proteomes" id="UP000290288">
    <property type="component" value="Unassembled WGS sequence"/>
</dbReference>
<organism evidence="1 2">
    <name type="scientific">Candolleomyces aberdarensis</name>
    <dbReference type="NCBI Taxonomy" id="2316362"/>
    <lineage>
        <taxon>Eukaryota</taxon>
        <taxon>Fungi</taxon>
        <taxon>Dikarya</taxon>
        <taxon>Basidiomycota</taxon>
        <taxon>Agaricomycotina</taxon>
        <taxon>Agaricomycetes</taxon>
        <taxon>Agaricomycetidae</taxon>
        <taxon>Agaricales</taxon>
        <taxon>Agaricineae</taxon>
        <taxon>Psathyrellaceae</taxon>
        <taxon>Candolleomyces</taxon>
    </lineage>
</organism>
<dbReference type="AlphaFoldDB" id="A0A4Q2DQ64"/>
<gene>
    <name evidence="1" type="ORF">EST38_g3687</name>
</gene>
<accession>A0A4Q2DQ64</accession>
<comment type="caution">
    <text evidence="1">The sequence shown here is derived from an EMBL/GenBank/DDBJ whole genome shotgun (WGS) entry which is preliminary data.</text>
</comment>
<reference evidence="1 2" key="1">
    <citation type="submission" date="2019-01" db="EMBL/GenBank/DDBJ databases">
        <title>Draft genome sequence of Psathyrella aberdarensis IHI B618.</title>
        <authorList>
            <person name="Buettner E."/>
            <person name="Kellner H."/>
        </authorList>
    </citation>
    <scope>NUCLEOTIDE SEQUENCE [LARGE SCALE GENOMIC DNA]</scope>
    <source>
        <strain evidence="1 2">IHI B618</strain>
    </source>
</reference>
<proteinExistence type="predicted"/>
<dbReference type="EMBL" id="SDEE01000081">
    <property type="protein sequence ID" value="RXW22183.1"/>
    <property type="molecule type" value="Genomic_DNA"/>
</dbReference>
<evidence type="ECO:0000313" key="2">
    <source>
        <dbReference type="Proteomes" id="UP000290288"/>
    </source>
</evidence>
<evidence type="ECO:0000313" key="1">
    <source>
        <dbReference type="EMBL" id="RXW22183.1"/>
    </source>
</evidence>
<sequence length="207" mass="23883">MSYISTEDQDLWHALQQIGNLFLYSTTHSGFYWAFWPYDEEEGGPVHPARLVPWLSAQKLGWPCFCTVDGKAPFCTFVKKPDECRMAYCGQIPSKCSFQINLSNAYLYSANLAEFPDMVPGQLKADFKRAAVRQQVVFQTEDLERHERIQSGEEDGNPHDVIGYLVGWIGEYTDVPQEEHKWEPEVYGWPTRDNIPNYVDEGDEDEE</sequence>
<name>A0A4Q2DQ64_9AGAR</name>
<protein>
    <submittedName>
        <fullName evidence="1">Uncharacterized protein</fullName>
    </submittedName>
</protein>
<keyword evidence="2" id="KW-1185">Reference proteome</keyword>